<gene>
    <name evidence="2" type="ORF">CINC_LOCUS9360</name>
</gene>
<accession>A0A9N8KZ34</accession>
<proteinExistence type="predicted"/>
<dbReference type="EMBL" id="LR824006">
    <property type="protein sequence ID" value="CAD0195405.1"/>
    <property type="molecule type" value="Genomic_DNA"/>
</dbReference>
<reference evidence="2" key="1">
    <citation type="submission" date="2021-12" db="EMBL/GenBank/DDBJ databases">
        <authorList>
            <person name="King R."/>
        </authorList>
    </citation>
    <scope>NUCLEOTIDE SEQUENCE</scope>
</reference>
<organism evidence="2 3">
    <name type="scientific">Chrysodeixis includens</name>
    <name type="common">Soybean looper</name>
    <name type="synonym">Pseudoplusia includens</name>
    <dbReference type="NCBI Taxonomy" id="689277"/>
    <lineage>
        <taxon>Eukaryota</taxon>
        <taxon>Metazoa</taxon>
        <taxon>Ecdysozoa</taxon>
        <taxon>Arthropoda</taxon>
        <taxon>Hexapoda</taxon>
        <taxon>Insecta</taxon>
        <taxon>Pterygota</taxon>
        <taxon>Neoptera</taxon>
        <taxon>Endopterygota</taxon>
        <taxon>Lepidoptera</taxon>
        <taxon>Glossata</taxon>
        <taxon>Ditrysia</taxon>
        <taxon>Noctuoidea</taxon>
        <taxon>Noctuidae</taxon>
        <taxon>Plusiinae</taxon>
        <taxon>Chrysodeixis</taxon>
    </lineage>
</organism>
<dbReference type="OrthoDB" id="10259720at2759"/>
<dbReference type="AlphaFoldDB" id="A0A9N8KZ34"/>
<keyword evidence="3" id="KW-1185">Reference proteome</keyword>
<dbReference type="Proteomes" id="UP001154114">
    <property type="component" value="Chromosome 3"/>
</dbReference>
<evidence type="ECO:0000313" key="3">
    <source>
        <dbReference type="Proteomes" id="UP001154114"/>
    </source>
</evidence>
<feature type="coiled-coil region" evidence="1">
    <location>
        <begin position="8"/>
        <end position="35"/>
    </location>
</feature>
<evidence type="ECO:0000313" key="2">
    <source>
        <dbReference type="EMBL" id="CAD0195405.1"/>
    </source>
</evidence>
<protein>
    <submittedName>
        <fullName evidence="2">Uncharacterized protein</fullName>
    </submittedName>
</protein>
<name>A0A9N8KZ34_CHRIL</name>
<sequence>MIMYEIPRTEVEQDLECSRDRMQRQEKHLENAREIASYNTKRAKKLMEGIDKWRIFQMSLWNRDFTEASQAALAALHDTCSHNPDTMKRFAALIATTDLESYITKNQRRLSLFVQKILAEQLDIDKKESCVELAELSCCPNMSAYLCIESVFSPSVSSVKSGVSIASGYTRRLAGFRRQLAPKVEENALVDEIPETARRSTVSLRVITLNLEEACSMTMAEPTPRVSKRSMR</sequence>
<keyword evidence="1" id="KW-0175">Coiled coil</keyword>
<evidence type="ECO:0000256" key="1">
    <source>
        <dbReference type="SAM" id="Coils"/>
    </source>
</evidence>